<gene>
    <name evidence="1" type="ORF">GCM10007935_10630</name>
</gene>
<name>A0ABQ6BZS5_9BURK</name>
<comment type="caution">
    <text evidence="1">The sequence shown here is derived from an EMBL/GenBank/DDBJ whole genome shotgun (WGS) entry which is preliminary data.</text>
</comment>
<evidence type="ECO:0000313" key="2">
    <source>
        <dbReference type="Proteomes" id="UP001156903"/>
    </source>
</evidence>
<keyword evidence="2" id="KW-1185">Reference proteome</keyword>
<sequence>MNNERFQQAEGLTLRVEKTADLAALVGSGSFDGRHLPEPLDDFLDDAYHHKSTSGSIGELFSLFRSNDPEEDGDAEELAYQIMKRDLLGVVLKVATPVKSFYQPETMNCSYSWGHYHTAWVYGHTYEDAWSEAMQWAKKSAQEDKVKSLKEKAKKKGGAK</sequence>
<proteinExistence type="predicted"/>
<protein>
    <submittedName>
        <fullName evidence="1">Uncharacterized protein</fullName>
    </submittedName>
</protein>
<dbReference type="Proteomes" id="UP001156903">
    <property type="component" value="Unassembled WGS sequence"/>
</dbReference>
<dbReference type="RefSeq" id="WP_284306982.1">
    <property type="nucleotide sequence ID" value="NZ_BSPB01000005.1"/>
</dbReference>
<evidence type="ECO:0000313" key="1">
    <source>
        <dbReference type="EMBL" id="GLS13633.1"/>
    </source>
</evidence>
<accession>A0ABQ6BZS5</accession>
<reference evidence="2" key="1">
    <citation type="journal article" date="2019" name="Int. J. Syst. Evol. Microbiol.">
        <title>The Global Catalogue of Microorganisms (GCM) 10K type strain sequencing project: providing services to taxonomists for standard genome sequencing and annotation.</title>
        <authorList>
            <consortium name="The Broad Institute Genomics Platform"/>
            <consortium name="The Broad Institute Genome Sequencing Center for Infectious Disease"/>
            <person name="Wu L."/>
            <person name="Ma J."/>
        </authorList>
    </citation>
    <scope>NUCLEOTIDE SEQUENCE [LARGE SCALE GENOMIC DNA]</scope>
    <source>
        <strain evidence="2">NBRC 109341</strain>
    </source>
</reference>
<dbReference type="EMBL" id="BSPB01000005">
    <property type="protein sequence ID" value="GLS13633.1"/>
    <property type="molecule type" value="Genomic_DNA"/>
</dbReference>
<organism evidence="1 2">
    <name type="scientific">Hydrogenophaga electricum</name>
    <dbReference type="NCBI Taxonomy" id="1230953"/>
    <lineage>
        <taxon>Bacteria</taxon>
        <taxon>Pseudomonadati</taxon>
        <taxon>Pseudomonadota</taxon>
        <taxon>Betaproteobacteria</taxon>
        <taxon>Burkholderiales</taxon>
        <taxon>Comamonadaceae</taxon>
        <taxon>Hydrogenophaga</taxon>
    </lineage>
</organism>